<keyword evidence="3" id="KW-0547">Nucleotide-binding</keyword>
<dbReference type="GO" id="GO:0032267">
    <property type="term" value="F:tRNA(Ile)-lysidine synthase activity"/>
    <property type="evidence" value="ECO:0007669"/>
    <property type="project" value="UniProtKB-EC"/>
</dbReference>
<comment type="subcellular location">
    <subcellularLocation>
        <location evidence="6">Cytoplasm</location>
    </subcellularLocation>
</comment>
<dbReference type="CDD" id="cd01992">
    <property type="entry name" value="TilS_N"/>
    <property type="match status" value="1"/>
</dbReference>
<evidence type="ECO:0000256" key="1">
    <source>
        <dbReference type="ARBA" id="ARBA00022598"/>
    </source>
</evidence>
<evidence type="ECO:0000256" key="4">
    <source>
        <dbReference type="ARBA" id="ARBA00022840"/>
    </source>
</evidence>
<dbReference type="SUPFAM" id="SSF52402">
    <property type="entry name" value="Adenine nucleotide alpha hydrolases-like"/>
    <property type="match status" value="1"/>
</dbReference>
<dbReference type="Proteomes" id="UP001171111">
    <property type="component" value="Unassembled WGS sequence"/>
</dbReference>
<comment type="caution">
    <text evidence="8">The sequence shown here is derived from an EMBL/GenBank/DDBJ whole genome shotgun (WGS) entry which is preliminary data.</text>
</comment>
<feature type="domain" description="tRNA(Ile)-lysidine/2-thiocytidine synthase N-terminal" evidence="7">
    <location>
        <begin position="14"/>
        <end position="190"/>
    </location>
</feature>
<keyword evidence="6" id="KW-0963">Cytoplasm</keyword>
<name>A0ABT8T5S4_9BACT</name>
<evidence type="ECO:0000313" key="8">
    <source>
        <dbReference type="EMBL" id="MDO2408756.1"/>
    </source>
</evidence>
<dbReference type="EC" id="6.3.4.19" evidence="6"/>
<comment type="similarity">
    <text evidence="6">Belongs to the tRNA(Ile)-lysidine synthase family.</text>
</comment>
<dbReference type="Pfam" id="PF01171">
    <property type="entry name" value="ATP_bind_3"/>
    <property type="match status" value="1"/>
</dbReference>
<comment type="catalytic activity">
    <reaction evidence="5 6">
        <text>cytidine(34) in tRNA(Ile2) + L-lysine + ATP = lysidine(34) in tRNA(Ile2) + AMP + diphosphate + H(+)</text>
        <dbReference type="Rhea" id="RHEA:43744"/>
        <dbReference type="Rhea" id="RHEA-COMP:10625"/>
        <dbReference type="Rhea" id="RHEA-COMP:10670"/>
        <dbReference type="ChEBI" id="CHEBI:15378"/>
        <dbReference type="ChEBI" id="CHEBI:30616"/>
        <dbReference type="ChEBI" id="CHEBI:32551"/>
        <dbReference type="ChEBI" id="CHEBI:33019"/>
        <dbReference type="ChEBI" id="CHEBI:82748"/>
        <dbReference type="ChEBI" id="CHEBI:83665"/>
        <dbReference type="ChEBI" id="CHEBI:456215"/>
        <dbReference type="EC" id="6.3.4.19"/>
    </reaction>
</comment>
<dbReference type="InterPro" id="IPR012094">
    <property type="entry name" value="tRNA_Ile_lys_synt"/>
</dbReference>
<keyword evidence="4" id="KW-0067">ATP-binding</keyword>
<keyword evidence="2 6" id="KW-0819">tRNA processing</keyword>
<protein>
    <recommendedName>
        <fullName evidence="6">tRNA(Ile)-lysidine synthase</fullName>
        <ecNumber evidence="6">6.3.4.19</ecNumber>
    </recommendedName>
    <alternativeName>
        <fullName evidence="6">tRNA(Ile)-2-lysyl-cytidine synthase</fullName>
    </alternativeName>
    <alternativeName>
        <fullName evidence="6">tRNA(Ile)-lysidine synthetase</fullName>
    </alternativeName>
</protein>
<dbReference type="RefSeq" id="WP_302243491.1">
    <property type="nucleotide sequence ID" value="NZ_JAULJQ010000001.1"/>
</dbReference>
<evidence type="ECO:0000256" key="6">
    <source>
        <dbReference type="HAMAP-Rule" id="MF_01161"/>
    </source>
</evidence>
<accession>A0ABT8T5S4</accession>
<dbReference type="PANTHER" id="PTHR43033">
    <property type="entry name" value="TRNA(ILE)-LYSIDINE SYNTHASE-RELATED"/>
    <property type="match status" value="1"/>
</dbReference>
<evidence type="ECO:0000256" key="3">
    <source>
        <dbReference type="ARBA" id="ARBA00022741"/>
    </source>
</evidence>
<proteinExistence type="inferred from homology"/>
<dbReference type="InterPro" id="IPR014729">
    <property type="entry name" value="Rossmann-like_a/b/a_fold"/>
</dbReference>
<dbReference type="NCBIfam" id="TIGR02432">
    <property type="entry name" value="lysidine_TilS_N"/>
    <property type="match status" value="1"/>
</dbReference>
<organism evidence="8 9">
    <name type="scientific">Campylobacter magnus</name>
    <dbReference type="NCBI Taxonomy" id="3026462"/>
    <lineage>
        <taxon>Bacteria</taxon>
        <taxon>Pseudomonadati</taxon>
        <taxon>Campylobacterota</taxon>
        <taxon>Epsilonproteobacteria</taxon>
        <taxon>Campylobacterales</taxon>
        <taxon>Campylobacteraceae</taxon>
        <taxon>Campylobacter</taxon>
    </lineage>
</organism>
<reference evidence="8 9" key="1">
    <citation type="submission" date="2023-06" db="EMBL/GenBank/DDBJ databases">
        <title>Campylobacter magnum sp. nov., isolated from cecal contents of domestic pigs (Sus scrofa domesticus).</title>
        <authorList>
            <person name="Papic B."/>
            <person name="Gruntar I."/>
        </authorList>
    </citation>
    <scope>NUCLEOTIDE SEQUENCE [LARGE SCALE GENOMIC DNA]</scope>
    <source>
        <strain evidence="9">34484-21</strain>
    </source>
</reference>
<keyword evidence="1 6" id="KW-0436">Ligase</keyword>
<evidence type="ECO:0000256" key="2">
    <source>
        <dbReference type="ARBA" id="ARBA00022694"/>
    </source>
</evidence>
<sequence length="332" mass="37862">MINLEFLSELRGKKLLLAFSHGSDSTALFHLLLRENISFDCALFNYKTRASSDCEEASAKELCERFGKRFFSKSAELKNGNFESKARALRYDFFKGLCLEHGYEGLVLAHQLNDYFEWFLMRFSKGAGLANLLGFDESLRLENGEKINIYRPLKNTPKHEILAFLRQNNIKYFNDESNKDESFERNYIRANFSDKFIASFAAGVTRTFEALNADKKVLLGDFAFESGGLFVLKNDEKAINLADKALKKLGVLLSADSRAVAARAMKNKGQIVLSHKVALCANRTFVFIAPLKTSVLKKEFKEECRVLKIPSKIRAFLFLNKDIFKDLKEFLS</sequence>
<dbReference type="HAMAP" id="MF_01161">
    <property type="entry name" value="tRNA_Ile_lys_synt"/>
    <property type="match status" value="1"/>
</dbReference>
<comment type="caution">
    <text evidence="6">Lacks conserved residue(s) required for the propagation of feature annotation.</text>
</comment>
<dbReference type="InterPro" id="IPR011063">
    <property type="entry name" value="TilS/TtcA_N"/>
</dbReference>
<dbReference type="Gene3D" id="3.40.50.620">
    <property type="entry name" value="HUPs"/>
    <property type="match status" value="1"/>
</dbReference>
<evidence type="ECO:0000313" key="9">
    <source>
        <dbReference type="Proteomes" id="UP001171111"/>
    </source>
</evidence>
<dbReference type="EMBL" id="JAULJQ010000001">
    <property type="protein sequence ID" value="MDO2408756.1"/>
    <property type="molecule type" value="Genomic_DNA"/>
</dbReference>
<gene>
    <name evidence="6 8" type="primary">tilS</name>
    <name evidence="8" type="ORF">Q2362_01400</name>
</gene>
<comment type="function">
    <text evidence="6">Ligates lysine onto the cytidine present at position 34 of the AUA codon-specific tRNA(Ile) that contains the anticodon CAU, in an ATP-dependent manner. Cytidine is converted to lysidine, thus changing the amino acid specificity of the tRNA from methionine to isoleucine.</text>
</comment>
<evidence type="ECO:0000256" key="5">
    <source>
        <dbReference type="ARBA" id="ARBA00048539"/>
    </source>
</evidence>
<evidence type="ECO:0000259" key="7">
    <source>
        <dbReference type="Pfam" id="PF01171"/>
    </source>
</evidence>
<dbReference type="PANTHER" id="PTHR43033:SF1">
    <property type="entry name" value="TRNA(ILE)-LYSIDINE SYNTHASE-RELATED"/>
    <property type="match status" value="1"/>
</dbReference>
<dbReference type="InterPro" id="IPR012795">
    <property type="entry name" value="tRNA_Ile_lys_synt_N"/>
</dbReference>
<keyword evidence="9" id="KW-1185">Reference proteome</keyword>